<name>A0A938YC47_9ACTN</name>
<feature type="region of interest" description="Disordered" evidence="1">
    <location>
        <begin position="139"/>
        <end position="159"/>
    </location>
</feature>
<keyword evidence="2" id="KW-0812">Transmembrane</keyword>
<keyword evidence="2" id="KW-1133">Transmembrane helix</keyword>
<gene>
    <name evidence="3" type="ORF">JL106_00590</name>
</gene>
<comment type="caution">
    <text evidence="3">The sequence shown here is derived from an EMBL/GenBank/DDBJ whole genome shotgun (WGS) entry which is preliminary data.</text>
</comment>
<dbReference type="RefSeq" id="WP_205258724.1">
    <property type="nucleotide sequence ID" value="NZ_JAERWK010000001.1"/>
</dbReference>
<dbReference type="Proteomes" id="UP000663792">
    <property type="component" value="Unassembled WGS sequence"/>
</dbReference>
<reference evidence="3" key="1">
    <citation type="submission" date="2021-01" db="EMBL/GenBank/DDBJ databases">
        <title>YIM 132084 draft genome.</title>
        <authorList>
            <person name="An D."/>
        </authorList>
    </citation>
    <scope>NUCLEOTIDE SEQUENCE</scope>
    <source>
        <strain evidence="3">YIM 132084</strain>
    </source>
</reference>
<feature type="transmembrane region" description="Helical" evidence="2">
    <location>
        <begin position="12"/>
        <end position="31"/>
    </location>
</feature>
<evidence type="ECO:0000313" key="4">
    <source>
        <dbReference type="Proteomes" id="UP000663792"/>
    </source>
</evidence>
<organism evidence="3 4">
    <name type="scientific">Nakamurella leprariae</name>
    <dbReference type="NCBI Taxonomy" id="2803911"/>
    <lineage>
        <taxon>Bacteria</taxon>
        <taxon>Bacillati</taxon>
        <taxon>Actinomycetota</taxon>
        <taxon>Actinomycetes</taxon>
        <taxon>Nakamurellales</taxon>
        <taxon>Nakamurellaceae</taxon>
        <taxon>Nakamurella</taxon>
    </lineage>
</organism>
<sequence>MIKTVDMGTLGTIAGLTVLILVVIWIVVVAIRRSWLLRSGAIDVCWRGDLTRSGRGWSLGQGRFDGDRWLLYRSFSPLPTASKVLRRGRLELGAQRSPVGAEPDLLPVDSVIVRCCEDGADIELALAEQALTGVRSWIESAPTTSPAHGRSPGPRDPER</sequence>
<evidence type="ECO:0000256" key="1">
    <source>
        <dbReference type="SAM" id="MobiDB-lite"/>
    </source>
</evidence>
<evidence type="ECO:0000313" key="3">
    <source>
        <dbReference type="EMBL" id="MBM9465772.1"/>
    </source>
</evidence>
<evidence type="ECO:0000256" key="2">
    <source>
        <dbReference type="SAM" id="Phobius"/>
    </source>
</evidence>
<accession>A0A938YC47</accession>
<dbReference type="Pfam" id="PF10739">
    <property type="entry name" value="DUF2550"/>
    <property type="match status" value="1"/>
</dbReference>
<keyword evidence="4" id="KW-1185">Reference proteome</keyword>
<dbReference type="InterPro" id="IPR019675">
    <property type="entry name" value="DUF2550"/>
</dbReference>
<dbReference type="EMBL" id="JAERWK010000001">
    <property type="protein sequence ID" value="MBM9465772.1"/>
    <property type="molecule type" value="Genomic_DNA"/>
</dbReference>
<keyword evidence="2" id="KW-0472">Membrane</keyword>
<proteinExistence type="predicted"/>
<dbReference type="AlphaFoldDB" id="A0A938YC47"/>
<protein>
    <submittedName>
        <fullName evidence="3">DUF2550 domain-containing protein</fullName>
    </submittedName>
</protein>